<evidence type="ECO:0000313" key="1">
    <source>
        <dbReference type="EMBL" id="ARQ67728.1"/>
    </source>
</evidence>
<dbReference type="PANTHER" id="PTHR36221">
    <property type="entry name" value="DUF742 DOMAIN-CONTAINING PROTEIN"/>
    <property type="match status" value="1"/>
</dbReference>
<dbReference type="InterPro" id="IPR036388">
    <property type="entry name" value="WH-like_DNA-bd_sf"/>
</dbReference>
<gene>
    <name evidence="1" type="ORF">CAG99_01780</name>
</gene>
<dbReference type="PANTHER" id="PTHR36221:SF1">
    <property type="entry name" value="DUF742 DOMAIN-CONTAINING PROTEIN"/>
    <property type="match status" value="1"/>
</dbReference>
<reference evidence="1 2" key="1">
    <citation type="submission" date="2017-05" db="EMBL/GenBank/DDBJ databases">
        <title>Complete genome sequence of Streptomyces sp. SCSIO 03032 revealed the diverse biosynthetic pathways for its bioactive secondary metabolites.</title>
        <authorList>
            <person name="Ma L."/>
            <person name="Zhu Y."/>
            <person name="Zhang W."/>
            <person name="Zhang G."/>
            <person name="Tian X."/>
            <person name="Zhang S."/>
            <person name="Zhang C."/>
        </authorList>
    </citation>
    <scope>NUCLEOTIDE SEQUENCE [LARGE SCALE GENOMIC DNA]</scope>
    <source>
        <strain evidence="1 2">SCSIO 03032</strain>
    </source>
</reference>
<accession>A0A1W7CSG7</accession>
<dbReference type="Gene3D" id="1.10.10.10">
    <property type="entry name" value="Winged helix-like DNA-binding domain superfamily/Winged helix DNA-binding domain"/>
    <property type="match status" value="1"/>
</dbReference>
<sequence length="124" mass="13337">MTPPHGQEPDTGGLVRPYVITNGREIADGDKFELVTLITAAQDQQQKARLDPEKRSLVELCEGGYLSVAEIAGHMELPVGVIKVLLSDLAESGHILTRAPVPAAQLTDIQVLQEVLDGLQARFG</sequence>
<proteinExistence type="predicted"/>
<evidence type="ECO:0008006" key="3">
    <source>
        <dbReference type="Google" id="ProtNLM"/>
    </source>
</evidence>
<name>A0A1W7CSG7_9ACTN</name>
<dbReference type="Pfam" id="PF05331">
    <property type="entry name" value="DUF742"/>
    <property type="match status" value="1"/>
</dbReference>
<protein>
    <recommendedName>
        <fullName evidence="3">DUF742 domain-containing protein</fullName>
    </recommendedName>
</protein>
<dbReference type="OrthoDB" id="3534386at2"/>
<dbReference type="InterPro" id="IPR007995">
    <property type="entry name" value="DUF742"/>
</dbReference>
<keyword evidence="2" id="KW-1185">Reference proteome</keyword>
<dbReference type="RefSeq" id="WP_086157252.1">
    <property type="nucleotide sequence ID" value="NZ_CP021121.1"/>
</dbReference>
<organism evidence="1 2">
    <name type="scientific">Streptomyces marincola</name>
    <dbReference type="NCBI Taxonomy" id="2878388"/>
    <lineage>
        <taxon>Bacteria</taxon>
        <taxon>Bacillati</taxon>
        <taxon>Actinomycetota</taxon>
        <taxon>Actinomycetes</taxon>
        <taxon>Kitasatosporales</taxon>
        <taxon>Streptomycetaceae</taxon>
        <taxon>Streptomyces</taxon>
    </lineage>
</organism>
<dbReference type="AlphaFoldDB" id="A0A1W7CSG7"/>
<evidence type="ECO:0000313" key="2">
    <source>
        <dbReference type="Proteomes" id="UP000194218"/>
    </source>
</evidence>
<dbReference type="Proteomes" id="UP000194218">
    <property type="component" value="Chromosome"/>
</dbReference>
<dbReference type="EMBL" id="CP021121">
    <property type="protein sequence ID" value="ARQ67728.1"/>
    <property type="molecule type" value="Genomic_DNA"/>
</dbReference>
<dbReference type="KEGG" id="smao:CAG99_01780"/>